<evidence type="ECO:0000256" key="2">
    <source>
        <dbReference type="ARBA" id="ARBA00008932"/>
    </source>
</evidence>
<evidence type="ECO:0000259" key="9">
    <source>
        <dbReference type="PROSITE" id="PS50202"/>
    </source>
</evidence>
<dbReference type="PIRSF" id="PIRSF019693">
    <property type="entry name" value="VAMP-associated"/>
    <property type="match status" value="1"/>
</dbReference>
<dbReference type="GO" id="GO:0005789">
    <property type="term" value="C:endoplasmic reticulum membrane"/>
    <property type="evidence" value="ECO:0007669"/>
    <property type="project" value="InterPro"/>
</dbReference>
<dbReference type="PANTHER" id="PTHR10809:SF6">
    <property type="entry name" value="AT11025P-RELATED"/>
    <property type="match status" value="1"/>
</dbReference>
<evidence type="ECO:0000256" key="6">
    <source>
        <dbReference type="SAM" id="Coils"/>
    </source>
</evidence>
<protein>
    <recommendedName>
        <fullName evidence="9">MSP domain-containing protein</fullName>
    </recommendedName>
</protein>
<dbReference type="SUPFAM" id="SSF49354">
    <property type="entry name" value="PapD-like"/>
    <property type="match status" value="1"/>
</dbReference>
<dbReference type="GO" id="GO:0090158">
    <property type="term" value="P:endoplasmic reticulum membrane organization"/>
    <property type="evidence" value="ECO:0007669"/>
    <property type="project" value="TreeGrafter"/>
</dbReference>
<gene>
    <name evidence="10" type="ORF">GIB67_013168</name>
</gene>
<dbReference type="OrthoDB" id="264603at2759"/>
<keyword evidence="4 8" id="KW-1133">Transmembrane helix</keyword>
<dbReference type="Pfam" id="PF00635">
    <property type="entry name" value="Motile_Sperm"/>
    <property type="match status" value="1"/>
</dbReference>
<keyword evidence="6" id="KW-0175">Coiled coil</keyword>
<dbReference type="AlphaFoldDB" id="A0A7J7LCW6"/>
<dbReference type="InterPro" id="IPR013783">
    <property type="entry name" value="Ig-like_fold"/>
</dbReference>
<dbReference type="PROSITE" id="PS50202">
    <property type="entry name" value="MSP"/>
    <property type="match status" value="1"/>
</dbReference>
<dbReference type="GO" id="GO:0005886">
    <property type="term" value="C:plasma membrane"/>
    <property type="evidence" value="ECO:0007669"/>
    <property type="project" value="TreeGrafter"/>
</dbReference>
<dbReference type="FunFam" id="2.60.40.10:FF:000813">
    <property type="entry name" value="Vesicle-associated protein 1-1"/>
    <property type="match status" value="1"/>
</dbReference>
<accession>A0A7J7LCW6</accession>
<feature type="compositionally biased region" description="Polar residues" evidence="7">
    <location>
        <begin position="152"/>
        <end position="162"/>
    </location>
</feature>
<name>A0A7J7LCW6_9MAGN</name>
<sequence length="242" mass="26715">MGSTTTQQRLSIEPQELKFPFELKKQISSSLQLSNNTDDHIAFKVKTTNPKKYCVRPNTGVVLPRSTCDIVVTMQAQKEVPPELQCKDKFLLQSVVASPGSSLKDINPEMFNKESGNIVEECKLKVVYVSPPQPTSPVPEESEEGSSPKASVSENGSSNVSDFVTPVSKARFETAEKTPEANTLISKLTQEKKSAIQQSNKLREELELLKRESNKNRGGISFLSVVLIGLFGILLGYLLKRT</sequence>
<dbReference type="PANTHER" id="PTHR10809">
    <property type="entry name" value="VESICLE-ASSOCIATED MEMBRANE PROTEIN-ASSOCIATED PROTEIN"/>
    <property type="match status" value="1"/>
</dbReference>
<feature type="transmembrane region" description="Helical" evidence="8">
    <location>
        <begin position="220"/>
        <end position="239"/>
    </location>
</feature>
<evidence type="ECO:0000256" key="5">
    <source>
        <dbReference type="ARBA" id="ARBA00023136"/>
    </source>
</evidence>
<dbReference type="EMBL" id="JACGCM010002380">
    <property type="protein sequence ID" value="KAF6140399.1"/>
    <property type="molecule type" value="Genomic_DNA"/>
</dbReference>
<evidence type="ECO:0000256" key="4">
    <source>
        <dbReference type="ARBA" id="ARBA00022989"/>
    </source>
</evidence>
<dbReference type="GO" id="GO:0061817">
    <property type="term" value="P:endoplasmic reticulum-plasma membrane tethering"/>
    <property type="evidence" value="ECO:0007669"/>
    <property type="project" value="TreeGrafter"/>
</dbReference>
<feature type="region of interest" description="Disordered" evidence="7">
    <location>
        <begin position="132"/>
        <end position="162"/>
    </location>
</feature>
<evidence type="ECO:0000256" key="1">
    <source>
        <dbReference type="ARBA" id="ARBA00004211"/>
    </source>
</evidence>
<feature type="domain" description="MSP" evidence="9">
    <location>
        <begin position="9"/>
        <end position="129"/>
    </location>
</feature>
<dbReference type="InterPro" id="IPR016763">
    <property type="entry name" value="VAP"/>
</dbReference>
<comment type="similarity">
    <text evidence="2">Belongs to the VAMP-associated protein (VAP) (TC 9.B.17) family.</text>
</comment>
<keyword evidence="11" id="KW-1185">Reference proteome</keyword>
<keyword evidence="3 8" id="KW-0812">Transmembrane</keyword>
<comment type="caution">
    <text evidence="10">The sequence shown here is derived from an EMBL/GenBank/DDBJ whole genome shotgun (WGS) entry which is preliminary data.</text>
</comment>
<evidence type="ECO:0000256" key="3">
    <source>
        <dbReference type="ARBA" id="ARBA00022692"/>
    </source>
</evidence>
<feature type="coiled-coil region" evidence="6">
    <location>
        <begin position="185"/>
        <end position="216"/>
    </location>
</feature>
<dbReference type="Proteomes" id="UP000541444">
    <property type="component" value="Unassembled WGS sequence"/>
</dbReference>
<comment type="subcellular location">
    <subcellularLocation>
        <location evidence="1">Membrane</location>
        <topology evidence="1">Single-pass type IV membrane protein</topology>
    </subcellularLocation>
</comment>
<keyword evidence="5 8" id="KW-0472">Membrane</keyword>
<dbReference type="InterPro" id="IPR008962">
    <property type="entry name" value="PapD-like_sf"/>
</dbReference>
<organism evidence="10 11">
    <name type="scientific">Kingdonia uniflora</name>
    <dbReference type="NCBI Taxonomy" id="39325"/>
    <lineage>
        <taxon>Eukaryota</taxon>
        <taxon>Viridiplantae</taxon>
        <taxon>Streptophyta</taxon>
        <taxon>Embryophyta</taxon>
        <taxon>Tracheophyta</taxon>
        <taxon>Spermatophyta</taxon>
        <taxon>Magnoliopsida</taxon>
        <taxon>Ranunculales</taxon>
        <taxon>Circaeasteraceae</taxon>
        <taxon>Kingdonia</taxon>
    </lineage>
</organism>
<dbReference type="Gene3D" id="2.60.40.10">
    <property type="entry name" value="Immunoglobulins"/>
    <property type="match status" value="1"/>
</dbReference>
<proteinExistence type="inferred from homology"/>
<evidence type="ECO:0000256" key="7">
    <source>
        <dbReference type="SAM" id="MobiDB-lite"/>
    </source>
</evidence>
<reference evidence="10 11" key="1">
    <citation type="journal article" date="2020" name="IScience">
        <title>Genome Sequencing of the Endangered Kingdonia uniflora (Circaeasteraceae, Ranunculales) Reveals Potential Mechanisms of Evolutionary Specialization.</title>
        <authorList>
            <person name="Sun Y."/>
            <person name="Deng T."/>
            <person name="Zhang A."/>
            <person name="Moore M.J."/>
            <person name="Landis J.B."/>
            <person name="Lin N."/>
            <person name="Zhang H."/>
            <person name="Zhang X."/>
            <person name="Huang J."/>
            <person name="Zhang X."/>
            <person name="Sun H."/>
            <person name="Wang H."/>
        </authorList>
    </citation>
    <scope>NUCLEOTIDE SEQUENCE [LARGE SCALE GENOMIC DNA]</scope>
    <source>
        <strain evidence="10">TB1705</strain>
        <tissue evidence="10">Leaf</tissue>
    </source>
</reference>
<evidence type="ECO:0000313" key="10">
    <source>
        <dbReference type="EMBL" id="KAF6140399.1"/>
    </source>
</evidence>
<evidence type="ECO:0000256" key="8">
    <source>
        <dbReference type="SAM" id="Phobius"/>
    </source>
</evidence>
<evidence type="ECO:0000313" key="11">
    <source>
        <dbReference type="Proteomes" id="UP000541444"/>
    </source>
</evidence>
<dbReference type="InterPro" id="IPR000535">
    <property type="entry name" value="MSP_dom"/>
</dbReference>